<feature type="domain" description="EamA" evidence="7">
    <location>
        <begin position="157"/>
        <end position="292"/>
    </location>
</feature>
<comment type="similarity">
    <text evidence="2">Belongs to the EamA transporter family.</text>
</comment>
<gene>
    <name evidence="8" type="ORF">H2509_05380</name>
</gene>
<evidence type="ECO:0000256" key="3">
    <source>
        <dbReference type="ARBA" id="ARBA00022692"/>
    </source>
</evidence>
<dbReference type="PANTHER" id="PTHR32322:SF2">
    <property type="entry name" value="EAMA DOMAIN-CONTAINING PROTEIN"/>
    <property type="match status" value="1"/>
</dbReference>
<feature type="transmembrane region" description="Helical" evidence="6">
    <location>
        <begin position="276"/>
        <end position="299"/>
    </location>
</feature>
<evidence type="ECO:0000259" key="7">
    <source>
        <dbReference type="Pfam" id="PF00892"/>
    </source>
</evidence>
<reference evidence="8 9" key="1">
    <citation type="submission" date="2020-07" db="EMBL/GenBank/DDBJ databases">
        <title>Stappia sp., F7233, whole genome shotgun sequencing project.</title>
        <authorList>
            <person name="Jiang S."/>
            <person name="Liu Z.W."/>
            <person name="Du Z.J."/>
        </authorList>
    </citation>
    <scope>NUCLEOTIDE SEQUENCE [LARGE SCALE GENOMIC DNA]</scope>
    <source>
        <strain evidence="8 9">F7233</strain>
    </source>
</reference>
<feature type="transmembrane region" description="Helical" evidence="6">
    <location>
        <begin position="9"/>
        <end position="30"/>
    </location>
</feature>
<organism evidence="8 9">
    <name type="scientific">Stappia albiluteola</name>
    <dbReference type="NCBI Taxonomy" id="2758565"/>
    <lineage>
        <taxon>Bacteria</taxon>
        <taxon>Pseudomonadati</taxon>
        <taxon>Pseudomonadota</taxon>
        <taxon>Alphaproteobacteria</taxon>
        <taxon>Hyphomicrobiales</taxon>
        <taxon>Stappiaceae</taxon>
        <taxon>Stappia</taxon>
    </lineage>
</organism>
<accession>A0A839AAF4</accession>
<keyword evidence="9" id="KW-1185">Reference proteome</keyword>
<evidence type="ECO:0000256" key="6">
    <source>
        <dbReference type="SAM" id="Phobius"/>
    </source>
</evidence>
<evidence type="ECO:0000256" key="5">
    <source>
        <dbReference type="ARBA" id="ARBA00023136"/>
    </source>
</evidence>
<dbReference type="InterPro" id="IPR000620">
    <property type="entry name" value="EamA_dom"/>
</dbReference>
<dbReference type="Proteomes" id="UP000541109">
    <property type="component" value="Unassembled WGS sequence"/>
</dbReference>
<dbReference type="Pfam" id="PF00892">
    <property type="entry name" value="EamA"/>
    <property type="match status" value="2"/>
</dbReference>
<dbReference type="InterPro" id="IPR037185">
    <property type="entry name" value="EmrE-like"/>
</dbReference>
<dbReference type="RefSeq" id="WP_182163056.1">
    <property type="nucleotide sequence ID" value="NZ_JACFXV010000043.1"/>
</dbReference>
<keyword evidence="3 6" id="KW-0812">Transmembrane</keyword>
<dbReference type="InterPro" id="IPR050638">
    <property type="entry name" value="AA-Vitamin_Transporters"/>
</dbReference>
<keyword evidence="4 6" id="KW-1133">Transmembrane helix</keyword>
<dbReference type="PANTHER" id="PTHR32322">
    <property type="entry name" value="INNER MEMBRANE TRANSPORTER"/>
    <property type="match status" value="1"/>
</dbReference>
<name>A0A839AAF4_9HYPH</name>
<protein>
    <submittedName>
        <fullName evidence="8">DMT family transporter</fullName>
    </submittedName>
</protein>
<dbReference type="Gene3D" id="1.10.3730.20">
    <property type="match status" value="1"/>
</dbReference>
<feature type="transmembrane region" description="Helical" evidence="6">
    <location>
        <begin position="36"/>
        <end position="59"/>
    </location>
</feature>
<evidence type="ECO:0000256" key="4">
    <source>
        <dbReference type="ARBA" id="ARBA00022989"/>
    </source>
</evidence>
<evidence type="ECO:0000313" key="9">
    <source>
        <dbReference type="Proteomes" id="UP000541109"/>
    </source>
</evidence>
<feature type="transmembrane region" description="Helical" evidence="6">
    <location>
        <begin position="156"/>
        <end position="174"/>
    </location>
</feature>
<proteinExistence type="inferred from homology"/>
<dbReference type="AlphaFoldDB" id="A0A839AAF4"/>
<evidence type="ECO:0000256" key="1">
    <source>
        <dbReference type="ARBA" id="ARBA00004141"/>
    </source>
</evidence>
<feature type="transmembrane region" description="Helical" evidence="6">
    <location>
        <begin position="71"/>
        <end position="91"/>
    </location>
</feature>
<feature type="transmembrane region" description="Helical" evidence="6">
    <location>
        <begin position="97"/>
        <end position="117"/>
    </location>
</feature>
<dbReference type="GO" id="GO:0016020">
    <property type="term" value="C:membrane"/>
    <property type="evidence" value="ECO:0007669"/>
    <property type="project" value="UniProtKB-SubCell"/>
</dbReference>
<feature type="transmembrane region" description="Helical" evidence="6">
    <location>
        <begin position="129"/>
        <end position="150"/>
    </location>
</feature>
<comment type="caution">
    <text evidence="8">The sequence shown here is derived from an EMBL/GenBank/DDBJ whole genome shotgun (WGS) entry which is preliminary data.</text>
</comment>
<evidence type="ECO:0000313" key="8">
    <source>
        <dbReference type="EMBL" id="MBA5776553.1"/>
    </source>
</evidence>
<evidence type="ECO:0000256" key="2">
    <source>
        <dbReference type="ARBA" id="ARBA00007362"/>
    </source>
</evidence>
<feature type="domain" description="EamA" evidence="7">
    <location>
        <begin position="8"/>
        <end position="141"/>
    </location>
</feature>
<dbReference type="SUPFAM" id="SSF103481">
    <property type="entry name" value="Multidrug resistance efflux transporter EmrE"/>
    <property type="match status" value="2"/>
</dbReference>
<dbReference type="EMBL" id="JACFXV010000043">
    <property type="protein sequence ID" value="MBA5776553.1"/>
    <property type="molecule type" value="Genomic_DNA"/>
</dbReference>
<sequence>MSDERTRAYALLLAMPLFFSSNLIIGRAAVESVEPWMLAFLRWIVAFAILLPFAAQGLVRYRRTLLGNWELIGIMGVLGMWICGAGVYFALRFTTATNGTLIYTSSPVLILLLEWLFRGRRIALREWIGIVLAITGVVAIVVKGSFAALLALDLNAGDVVFALAAISWAIYSVLLKRQELAEVPTVSLFAALALAGAISLLPFSIWEYAETGLFPDTLGAWGSIAGVALIASVLAFTCFQYGIKVVGPATTGLFMYLLPPYGVMMAVLFLGEELHLFHIGGFVLIMTGLVLATAPKSIFARVAERLRALASKEGRTTR</sequence>
<keyword evidence="5 6" id="KW-0472">Membrane</keyword>
<feature type="transmembrane region" description="Helical" evidence="6">
    <location>
        <begin position="253"/>
        <end position="270"/>
    </location>
</feature>
<comment type="subcellular location">
    <subcellularLocation>
        <location evidence="1">Membrane</location>
        <topology evidence="1">Multi-pass membrane protein</topology>
    </subcellularLocation>
</comment>
<feature type="transmembrane region" description="Helical" evidence="6">
    <location>
        <begin position="186"/>
        <end position="206"/>
    </location>
</feature>
<feature type="transmembrane region" description="Helical" evidence="6">
    <location>
        <begin position="218"/>
        <end position="241"/>
    </location>
</feature>